<protein>
    <recommendedName>
        <fullName evidence="2 7">Glutamate racemase</fullName>
        <ecNumber evidence="2 7">5.1.1.3</ecNumber>
    </recommendedName>
</protein>
<comment type="caution">
    <text evidence="8">The sequence shown here is derived from an EMBL/GenBank/DDBJ whole genome shotgun (WGS) entry which is preliminary data.</text>
</comment>
<dbReference type="InterPro" id="IPR015942">
    <property type="entry name" value="Asp/Glu/hydantoin_racemase"/>
</dbReference>
<feature type="binding site" evidence="7">
    <location>
        <begin position="187"/>
        <end position="188"/>
    </location>
    <ligand>
        <name>substrate</name>
    </ligand>
</feature>
<dbReference type="Proteomes" id="UP000650616">
    <property type="component" value="Unassembled WGS sequence"/>
</dbReference>
<dbReference type="InterPro" id="IPR004391">
    <property type="entry name" value="Glu_race"/>
</dbReference>
<feature type="active site" description="Proton donor/acceptor" evidence="7">
    <location>
        <position position="186"/>
    </location>
</feature>
<proteinExistence type="inferred from homology"/>
<gene>
    <name evidence="7 8" type="primary">murI</name>
    <name evidence="8" type="ORF">CCAL9337_04640</name>
</gene>
<evidence type="ECO:0000256" key="3">
    <source>
        <dbReference type="ARBA" id="ARBA00022960"/>
    </source>
</evidence>
<keyword evidence="3 7" id="KW-0133">Cell shape</keyword>
<dbReference type="RefSeq" id="WP_170016107.1">
    <property type="nucleotide sequence ID" value="NZ_CP012545.1"/>
</dbReference>
<dbReference type="InterPro" id="IPR018187">
    <property type="entry name" value="Asp/Glu_racemase_AS_1"/>
</dbReference>
<feature type="binding site" evidence="7">
    <location>
        <begin position="71"/>
        <end position="72"/>
    </location>
    <ligand>
        <name>substrate</name>
    </ligand>
</feature>
<keyword evidence="9" id="KW-1185">Reference proteome</keyword>
<evidence type="ECO:0000256" key="5">
    <source>
        <dbReference type="ARBA" id="ARBA00023235"/>
    </source>
</evidence>
<dbReference type="GO" id="GO:0071555">
    <property type="term" value="P:cell wall organization"/>
    <property type="evidence" value="ECO:0007669"/>
    <property type="project" value="UniProtKB-KW"/>
</dbReference>
<dbReference type="GO" id="GO:0008360">
    <property type="term" value="P:regulation of cell shape"/>
    <property type="evidence" value="ECO:0007669"/>
    <property type="project" value="UniProtKB-KW"/>
</dbReference>
<dbReference type="EC" id="5.1.1.3" evidence="2 7"/>
<dbReference type="AlphaFoldDB" id="A0AAW3ZU39"/>
<dbReference type="InterPro" id="IPR001920">
    <property type="entry name" value="Asp/Glu_race"/>
</dbReference>
<feature type="active site" description="Proton donor/acceptor" evidence="7">
    <location>
        <position position="70"/>
    </location>
</feature>
<name>A0AAW3ZU39_9BACT</name>
<evidence type="ECO:0000256" key="7">
    <source>
        <dbReference type="HAMAP-Rule" id="MF_00258"/>
    </source>
</evidence>
<dbReference type="PANTHER" id="PTHR21198:SF3">
    <property type="entry name" value="GLUTAMATE RACEMASE"/>
    <property type="match status" value="1"/>
</dbReference>
<dbReference type="EMBL" id="LIWG01000004">
    <property type="protein sequence ID" value="MBE3608019.1"/>
    <property type="molecule type" value="Genomic_DNA"/>
</dbReference>
<dbReference type="Pfam" id="PF01177">
    <property type="entry name" value="Asp_Glu_race"/>
    <property type="match status" value="1"/>
</dbReference>
<comment type="similarity">
    <text evidence="7">Belongs to the aspartate/glutamate racemases family.</text>
</comment>
<evidence type="ECO:0000313" key="9">
    <source>
        <dbReference type="Proteomes" id="UP000650616"/>
    </source>
</evidence>
<feature type="binding site" evidence="7">
    <location>
        <begin position="7"/>
        <end position="8"/>
    </location>
    <ligand>
        <name>substrate</name>
    </ligand>
</feature>
<evidence type="ECO:0000256" key="4">
    <source>
        <dbReference type="ARBA" id="ARBA00022984"/>
    </source>
</evidence>
<accession>A0AAW3ZU39</accession>
<dbReference type="PANTHER" id="PTHR21198">
    <property type="entry name" value="GLUTAMATE RACEMASE"/>
    <property type="match status" value="1"/>
</dbReference>
<dbReference type="PROSITE" id="PS00923">
    <property type="entry name" value="ASP_GLU_RACEMASE_1"/>
    <property type="match status" value="1"/>
</dbReference>
<comment type="pathway">
    <text evidence="7">Cell wall biogenesis; peptidoglycan biosynthesis.</text>
</comment>
<sequence>MKIAFFDSGLGGLSVLHLALKRLKNEEFLYYADKDNVPYGLKSREEILNFTTKSVEFLIKQGAKAVVIACNTATSVAINELRAKFNIPIIGMEPAVKKAIDLQQEIPDENDLRVLLISTPVTAVGKKLKDLIGRVDTNHLVDVLPLPKLVEFAEKEEFASIDVLEYLNSELLKFNLTNYSSIVLGCTHFNYFKDTLRRILPSNIKILDGNEGTVNKLISELEGLNLIENNKQSVEFFYSSKQVSSGSEITKLKRYLKRLDEMIDIA</sequence>
<feature type="binding site" evidence="7">
    <location>
        <begin position="39"/>
        <end position="40"/>
    </location>
    <ligand>
        <name>substrate</name>
    </ligand>
</feature>
<comment type="function">
    <text evidence="7">Provides the (R)-glutamate required for cell wall biosynthesis.</text>
</comment>
<dbReference type="Gene3D" id="3.40.50.1860">
    <property type="match status" value="2"/>
</dbReference>
<dbReference type="GO" id="GO:0009252">
    <property type="term" value="P:peptidoglycan biosynthetic process"/>
    <property type="evidence" value="ECO:0007669"/>
    <property type="project" value="UniProtKB-UniRule"/>
</dbReference>
<evidence type="ECO:0000313" key="8">
    <source>
        <dbReference type="EMBL" id="MBE3608019.1"/>
    </source>
</evidence>
<keyword evidence="4 7" id="KW-0573">Peptidoglycan synthesis</keyword>
<keyword evidence="6 7" id="KW-0961">Cell wall biogenesis/degradation</keyword>
<dbReference type="GO" id="GO:0008881">
    <property type="term" value="F:glutamate racemase activity"/>
    <property type="evidence" value="ECO:0007669"/>
    <property type="project" value="UniProtKB-UniRule"/>
</dbReference>
<dbReference type="SUPFAM" id="SSF53681">
    <property type="entry name" value="Aspartate/glutamate racemase"/>
    <property type="match status" value="2"/>
</dbReference>
<evidence type="ECO:0000256" key="2">
    <source>
        <dbReference type="ARBA" id="ARBA00013090"/>
    </source>
</evidence>
<dbReference type="HAMAP" id="MF_00258">
    <property type="entry name" value="Glu_racemase"/>
    <property type="match status" value="1"/>
</dbReference>
<evidence type="ECO:0000256" key="1">
    <source>
        <dbReference type="ARBA" id="ARBA00001602"/>
    </source>
</evidence>
<reference evidence="8 9" key="1">
    <citation type="submission" date="2015-08" db="EMBL/GenBank/DDBJ databases">
        <title>Comparative genomics of the Campylobacter concisus group.</title>
        <authorList>
            <person name="Yee E."/>
            <person name="Chapman M.H."/>
            <person name="Huynh S."/>
            <person name="Bono J.L."/>
            <person name="On S.L."/>
            <person name="St Leger J."/>
            <person name="Foster G."/>
            <person name="Parker C.T."/>
            <person name="Miller W.G."/>
        </authorList>
    </citation>
    <scope>NUCLEOTIDE SEQUENCE [LARGE SCALE GENOMIC DNA]</scope>
    <source>
        <strain evidence="8 9">RM9337</strain>
    </source>
</reference>
<comment type="catalytic activity">
    <reaction evidence="1 7">
        <text>L-glutamate = D-glutamate</text>
        <dbReference type="Rhea" id="RHEA:12813"/>
        <dbReference type="ChEBI" id="CHEBI:29985"/>
        <dbReference type="ChEBI" id="CHEBI:29986"/>
        <dbReference type="EC" id="5.1.1.3"/>
    </reaction>
</comment>
<organism evidence="8 9">
    <name type="scientific">Campylobacter californiensis</name>
    <dbReference type="NCBI Taxonomy" id="1032243"/>
    <lineage>
        <taxon>Bacteria</taxon>
        <taxon>Pseudomonadati</taxon>
        <taxon>Campylobacterota</taxon>
        <taxon>Epsilonproteobacteria</taxon>
        <taxon>Campylobacterales</taxon>
        <taxon>Campylobacteraceae</taxon>
        <taxon>Campylobacter</taxon>
    </lineage>
</organism>
<keyword evidence="5 7" id="KW-0413">Isomerase</keyword>
<dbReference type="NCBIfam" id="TIGR00067">
    <property type="entry name" value="glut_race"/>
    <property type="match status" value="1"/>
</dbReference>
<evidence type="ECO:0000256" key="6">
    <source>
        <dbReference type="ARBA" id="ARBA00023316"/>
    </source>
</evidence>